<dbReference type="Gene3D" id="3.30.1460.50">
    <property type="match status" value="1"/>
</dbReference>
<dbReference type="InterPro" id="IPR007135">
    <property type="entry name" value="Atg3/Atg10"/>
</dbReference>
<evidence type="ECO:0000256" key="6">
    <source>
        <dbReference type="ARBA" id="ARBA00022927"/>
    </source>
</evidence>
<reference evidence="8" key="2">
    <citation type="journal article" date="2014" name="BMC Genomics">
        <title>An improved genome of the model marine alga Ostreococcus tauri unfolds by assessing Illumina de novo assemblies.</title>
        <authorList>
            <person name="Blanc-Mathieu R."/>
            <person name="Verhelst B."/>
            <person name="Derelle E."/>
            <person name="Rombauts S."/>
            <person name="Bouget F.Y."/>
            <person name="Carre I."/>
            <person name="Chateau A."/>
            <person name="Eyre-Walker A."/>
            <person name="Grimsley N."/>
            <person name="Moreau H."/>
            <person name="Piegu B."/>
            <person name="Rivals E."/>
            <person name="Schackwitz W."/>
            <person name="Van de Peer Y."/>
            <person name="Piganeau G."/>
        </authorList>
    </citation>
    <scope>NUCLEOTIDE SEQUENCE</scope>
    <source>
        <strain evidence="8">RCC4221</strain>
    </source>
</reference>
<dbReference type="PANTHER" id="PTHR12866:SF2">
    <property type="entry name" value="UBIQUITIN-LIKE-CONJUGATING ENZYME ATG3"/>
    <property type="match status" value="1"/>
</dbReference>
<dbReference type="AlphaFoldDB" id="A0A090M2K5"/>
<sequence length="304" mass="33518">MHRLRHAVHEAFKSSVENLTPARTSSAYESQGVLSPDEFVLAGDALVRACPTWSWARGSDEKAKKFLPREKQYLVTRRVPCAKRAKDMEAYAGSEIALGGEDEGWVKAGEGRVVDGGGGDGEIPDIGTLTLDDASKKTTNDETMKIDDIPEIGEDFEDEDDDAVVLPSATEIARAAGRVNGGTEDDDIVKTRTYDLTITYDKYYQTPRVWLNGYDENSLVLKPSKTLEDVSAEHAQKTVTIDPHPHTGVPSASIHPCKHSSVMKKLVESMRAERGESPSVETYMFVFLKFIASVIPTVEYDYTL</sequence>
<accession>A0A090M2K5</accession>
<comment type="subcellular location">
    <subcellularLocation>
        <location evidence="1">Cytoplasm</location>
    </subcellularLocation>
</comment>
<dbReference type="GO" id="GO:0000407">
    <property type="term" value="C:phagophore assembly site"/>
    <property type="evidence" value="ECO:0007669"/>
    <property type="project" value="TreeGrafter"/>
</dbReference>
<accession>A0A454XXX8</accession>
<protein>
    <submittedName>
        <fullName evidence="9">Autophagocytosis associated protein</fullName>
    </submittedName>
    <submittedName>
        <fullName evidence="8">Autophagy-related protein 3, N-terminal</fullName>
    </submittedName>
</protein>
<dbReference type="Proteomes" id="UP000009170">
    <property type="component" value="Unassembled WGS sequence"/>
</dbReference>
<dbReference type="GO" id="GO:0061723">
    <property type="term" value="P:glycophagy"/>
    <property type="evidence" value="ECO:0007669"/>
    <property type="project" value="TreeGrafter"/>
</dbReference>
<dbReference type="FunCoup" id="A0A090M2K5">
    <property type="interactions" value="1892"/>
</dbReference>
<dbReference type="GO" id="GO:0019776">
    <property type="term" value="F:Atg8-family ligase activity"/>
    <property type="evidence" value="ECO:0007669"/>
    <property type="project" value="TreeGrafter"/>
</dbReference>
<dbReference type="InParanoid" id="A0A090M2K5"/>
<keyword evidence="3" id="KW-0813">Transport</keyword>
<evidence type="ECO:0000313" key="9">
    <source>
        <dbReference type="EMBL" id="OUS48306.1"/>
    </source>
</evidence>
<reference evidence="9" key="3">
    <citation type="submission" date="2017-04" db="EMBL/GenBank/DDBJ databases">
        <title>Population genomics of picophytoplankton unveils novel chromosome hypervariability.</title>
        <authorList>
            <consortium name="DOE Joint Genome Institute"/>
            <person name="Blanc-Mathieu R."/>
            <person name="Krasovec M."/>
            <person name="Hebrard M."/>
            <person name="Yau S."/>
            <person name="Desgranges E."/>
            <person name="Martin J."/>
            <person name="Schackwitz W."/>
            <person name="Kuo A."/>
            <person name="Salin G."/>
            <person name="Donnadieu C."/>
            <person name="Desdevises Y."/>
            <person name="Sanchez-Ferandin S."/>
            <person name="Moreau H."/>
            <person name="Rivals E."/>
            <person name="Grigoriev I.V."/>
            <person name="Grimsley N."/>
            <person name="Eyre-Walker A."/>
            <person name="Piganeau G."/>
        </authorList>
    </citation>
    <scope>NUCLEOTIDE SEQUENCE [LARGE SCALE GENOMIC DNA]</scope>
    <source>
        <strain evidence="9">RCC 1115</strain>
    </source>
</reference>
<dbReference type="STRING" id="70448.A0A090M2K5"/>
<evidence type="ECO:0000256" key="4">
    <source>
        <dbReference type="ARBA" id="ARBA00022490"/>
    </source>
</evidence>
<evidence type="ECO:0000256" key="2">
    <source>
        <dbReference type="ARBA" id="ARBA00007683"/>
    </source>
</evidence>
<organism evidence="8 10">
    <name type="scientific">Ostreococcus tauri</name>
    <name type="common">Marine green alga</name>
    <dbReference type="NCBI Taxonomy" id="70448"/>
    <lineage>
        <taxon>Eukaryota</taxon>
        <taxon>Viridiplantae</taxon>
        <taxon>Chlorophyta</taxon>
        <taxon>Mamiellophyceae</taxon>
        <taxon>Mamiellales</taxon>
        <taxon>Bathycoccaceae</taxon>
        <taxon>Ostreococcus</taxon>
    </lineage>
</organism>
<dbReference type="GO" id="GO:0015031">
    <property type="term" value="P:protein transport"/>
    <property type="evidence" value="ECO:0007669"/>
    <property type="project" value="UniProtKB-KW"/>
</dbReference>
<evidence type="ECO:0000256" key="5">
    <source>
        <dbReference type="ARBA" id="ARBA00022786"/>
    </source>
</evidence>
<evidence type="ECO:0000313" key="10">
    <source>
        <dbReference type="Proteomes" id="UP000009170"/>
    </source>
</evidence>
<dbReference type="Proteomes" id="UP000195557">
    <property type="component" value="Unassembled WGS sequence"/>
</dbReference>
<name>A0A090M2K5_OSTTA</name>
<evidence type="ECO:0000256" key="7">
    <source>
        <dbReference type="ARBA" id="ARBA00023006"/>
    </source>
</evidence>
<evidence type="ECO:0000313" key="8">
    <source>
        <dbReference type="EMBL" id="CEF98480.1"/>
    </source>
</evidence>
<evidence type="ECO:0000256" key="1">
    <source>
        <dbReference type="ARBA" id="ARBA00004496"/>
    </source>
</evidence>
<evidence type="ECO:0000256" key="3">
    <source>
        <dbReference type="ARBA" id="ARBA00022448"/>
    </source>
</evidence>
<dbReference type="EMBL" id="KZ155774">
    <property type="protein sequence ID" value="OUS48306.1"/>
    <property type="molecule type" value="Genomic_DNA"/>
</dbReference>
<dbReference type="EMBL" id="CAID01000006">
    <property type="protein sequence ID" value="CEF98480.1"/>
    <property type="molecule type" value="Genomic_DNA"/>
</dbReference>
<keyword evidence="7" id="KW-0072">Autophagy</keyword>
<dbReference type="GO" id="GO:0000045">
    <property type="term" value="P:autophagosome assembly"/>
    <property type="evidence" value="ECO:0007669"/>
    <property type="project" value="TreeGrafter"/>
</dbReference>
<keyword evidence="6" id="KW-0653">Protein transport</keyword>
<comment type="similarity">
    <text evidence="2">Belongs to the ATG3 family.</text>
</comment>
<gene>
    <name evidence="9" type="ORF">BE221DRAFT_18445</name>
    <name evidence="8" type="ORF">OT_ostta06g03810</name>
</gene>
<keyword evidence="10" id="KW-1185">Reference proteome</keyword>
<reference evidence="8 10" key="1">
    <citation type="journal article" date="2006" name="Proc. Natl. Acad. Sci. U.S.A.">
        <title>Genome analysis of the smallest free-living eukaryote Ostreococcus tauri unveils many unique features.</title>
        <authorList>
            <person name="Derelle E."/>
            <person name="Ferraz C."/>
            <person name="Rombauts S."/>
            <person name="Rouze P."/>
            <person name="Worden A.Z."/>
            <person name="Robbens S."/>
            <person name="Partensky F."/>
            <person name="Degroeve S."/>
            <person name="Echeynie S."/>
            <person name="Cooke R."/>
            <person name="Saeys Y."/>
            <person name="Wuyts J."/>
            <person name="Jabbari K."/>
            <person name="Bowler C."/>
            <person name="Panaud O."/>
            <person name="Piegu B."/>
            <person name="Ball S.G."/>
            <person name="Ral J.-P."/>
            <person name="Bouget F.-Y."/>
            <person name="Piganeau G."/>
            <person name="De Baets B."/>
            <person name="Picard A."/>
            <person name="Delseny M."/>
            <person name="Demaille J."/>
            <person name="Van de Peer Y."/>
            <person name="Moreau H."/>
        </authorList>
    </citation>
    <scope>NUCLEOTIDE SEQUENCE [LARGE SCALE GENOMIC DNA]</scope>
    <source>
        <strain evidence="8 10">OTTH0595</strain>
    </source>
</reference>
<accession>A0A1Y5IFE8</accession>
<dbReference type="GO" id="GO:0005829">
    <property type="term" value="C:cytosol"/>
    <property type="evidence" value="ECO:0007669"/>
    <property type="project" value="TreeGrafter"/>
</dbReference>
<dbReference type="GO" id="GO:0000422">
    <property type="term" value="P:autophagy of mitochondrion"/>
    <property type="evidence" value="ECO:0007669"/>
    <property type="project" value="TreeGrafter"/>
</dbReference>
<dbReference type="OrthoDB" id="1584384at2759"/>
<dbReference type="Pfam" id="PF03987">
    <property type="entry name" value="Autophagy_act_C"/>
    <property type="match status" value="1"/>
</dbReference>
<proteinExistence type="inferred from homology"/>
<keyword evidence="4" id="KW-0963">Cytoplasm</keyword>
<keyword evidence="5" id="KW-0833">Ubl conjugation pathway</keyword>
<dbReference type="GO" id="GO:0044804">
    <property type="term" value="P:nucleophagy"/>
    <property type="evidence" value="ECO:0007669"/>
    <property type="project" value="TreeGrafter"/>
</dbReference>
<dbReference type="PANTHER" id="PTHR12866">
    <property type="entry name" value="UBIQUITIN-LIKE-CONJUGATING ENZYME ATG3"/>
    <property type="match status" value="1"/>
</dbReference>